<proteinExistence type="predicted"/>
<dbReference type="PANTHER" id="PTHR30483:SF40">
    <property type="entry name" value="HISTIDINE KINASE"/>
    <property type="match status" value="1"/>
</dbReference>
<dbReference type="SUPFAM" id="SSF53822">
    <property type="entry name" value="Periplasmic binding protein-like I"/>
    <property type="match status" value="1"/>
</dbReference>
<evidence type="ECO:0000313" key="8">
    <source>
        <dbReference type="Proteomes" id="UP000693941"/>
    </source>
</evidence>
<name>A0A8F5GVK4_9CREN</name>
<evidence type="ECO:0000256" key="4">
    <source>
        <dbReference type="ARBA" id="ARBA00023136"/>
    </source>
</evidence>
<feature type="transmembrane region" description="Helical" evidence="5">
    <location>
        <begin position="20"/>
        <end position="39"/>
    </location>
</feature>
<dbReference type="EMBL" id="CP077715">
    <property type="protein sequence ID" value="QXJ31094.1"/>
    <property type="molecule type" value="Genomic_DNA"/>
</dbReference>
<gene>
    <name evidence="7" type="ORF">J5U21_00743</name>
</gene>
<evidence type="ECO:0000256" key="5">
    <source>
        <dbReference type="SAM" id="Phobius"/>
    </source>
</evidence>
<feature type="domain" description="Receptor ligand binding region" evidence="6">
    <location>
        <begin position="95"/>
        <end position="419"/>
    </location>
</feature>
<sequence length="474" mass="51347">MQCFNSMKGKYKRAISTSTAIIIAVVVIILIVVGVVAYFQQMGSHAPTSSSSITTQSSLSSTSQSQTSTQQVIKIGALLPLTGQLSSVGAEAQQVLMYAQDQANSLLKQLGVNMQVQVVIEDTATNPQTALSDLQTLYSQGVKLVIGPFSSGELRQIMSYAESNGIMLFSPSSTSPALATPDRINGTIFRDVPNDTYQGAVIANIMYQQGIRAIAVIWRGDTYGDGLVSVVNKTFTALGGKVMLVARYDPSTTDFSSYVSTLANTISQLINQYGKDHVAVYDVSFEEGASILQLASQYPQLTEVKWYGSDGTAGVGSIVQNPVAAQVAVETLFLNPIAAPAHTVFYDQLTQHFNKTLQAYSYITYDIFWIYFYSVLKVGSDNVTAIKSILPKVAAKFYGASGYHLFDKYGDRVSGVYQLQIVNKTASGYEWTIYGIYDVTTHTLTIGFPPATQPPQGYLYPDDPQAQSKLSSIS</sequence>
<dbReference type="InterPro" id="IPR028082">
    <property type="entry name" value="Peripla_BP_I"/>
</dbReference>
<keyword evidence="2 5" id="KW-0812">Transmembrane</keyword>
<organism evidence="7 8">
    <name type="scientific">Saccharolobus shibatae</name>
    <dbReference type="NCBI Taxonomy" id="2286"/>
    <lineage>
        <taxon>Archaea</taxon>
        <taxon>Thermoproteota</taxon>
        <taxon>Thermoprotei</taxon>
        <taxon>Sulfolobales</taxon>
        <taxon>Sulfolobaceae</taxon>
        <taxon>Saccharolobus</taxon>
    </lineage>
</organism>
<evidence type="ECO:0000259" key="6">
    <source>
        <dbReference type="Pfam" id="PF01094"/>
    </source>
</evidence>
<dbReference type="Pfam" id="PF01094">
    <property type="entry name" value="ANF_receptor"/>
    <property type="match status" value="1"/>
</dbReference>
<accession>A0A8F5GVK4</accession>
<dbReference type="PANTHER" id="PTHR30483">
    <property type="entry name" value="LEUCINE-SPECIFIC-BINDING PROTEIN"/>
    <property type="match status" value="1"/>
</dbReference>
<reference evidence="7" key="1">
    <citation type="journal article" date="2021" name="Environ. Microbiol.">
        <title>New insights into the diversity and evolution of the archaeal mobilome from three complete genomes of Saccharolobus shibatae.</title>
        <authorList>
            <person name="Medvedeva S."/>
            <person name="Brandt D."/>
            <person name="Cvirkaite-Krupovic V."/>
            <person name="Liu Y."/>
            <person name="Severinov K."/>
            <person name="Ishino S."/>
            <person name="Ishino Y."/>
            <person name="Prangishvili D."/>
            <person name="Kalinowski J."/>
            <person name="Krupovic M."/>
        </authorList>
    </citation>
    <scope>NUCLEOTIDE SEQUENCE</scope>
    <source>
        <strain evidence="7">BEU9</strain>
    </source>
</reference>
<keyword evidence="3 5" id="KW-1133">Transmembrane helix</keyword>
<dbReference type="Gene3D" id="3.40.50.2300">
    <property type="match status" value="2"/>
</dbReference>
<dbReference type="AlphaFoldDB" id="A0A8F5GVK4"/>
<dbReference type="GO" id="GO:0016020">
    <property type="term" value="C:membrane"/>
    <property type="evidence" value="ECO:0007669"/>
    <property type="project" value="UniProtKB-SubCell"/>
</dbReference>
<protein>
    <submittedName>
        <fullName evidence="7">ABC transporter, substrate-binding protein (Cluster 4, leucine/isoleucine/valine/benzoate)</fullName>
    </submittedName>
</protein>
<evidence type="ECO:0000256" key="1">
    <source>
        <dbReference type="ARBA" id="ARBA00004370"/>
    </source>
</evidence>
<evidence type="ECO:0000313" key="7">
    <source>
        <dbReference type="EMBL" id="QXJ31094.1"/>
    </source>
</evidence>
<dbReference type="Proteomes" id="UP000693941">
    <property type="component" value="Chromosome"/>
</dbReference>
<keyword evidence="4 5" id="KW-0472">Membrane</keyword>
<evidence type="ECO:0000256" key="2">
    <source>
        <dbReference type="ARBA" id="ARBA00022692"/>
    </source>
</evidence>
<dbReference type="InterPro" id="IPR001828">
    <property type="entry name" value="ANF_lig-bd_rcpt"/>
</dbReference>
<evidence type="ECO:0000256" key="3">
    <source>
        <dbReference type="ARBA" id="ARBA00022989"/>
    </source>
</evidence>
<comment type="subcellular location">
    <subcellularLocation>
        <location evidence="1">Membrane</location>
    </subcellularLocation>
</comment>
<dbReference type="InterPro" id="IPR051010">
    <property type="entry name" value="BCAA_transport"/>
</dbReference>